<comment type="caution">
    <text evidence="2">The sequence shown here is derived from an EMBL/GenBank/DDBJ whole genome shotgun (WGS) entry which is preliminary data.</text>
</comment>
<dbReference type="AlphaFoldDB" id="A0A0L8ACJ2"/>
<accession>A0A0L8ACJ2</accession>
<organism evidence="2 3">
    <name type="scientific">Stenotrophomonas geniculata N1</name>
    <dbReference type="NCBI Taxonomy" id="1167641"/>
    <lineage>
        <taxon>Bacteria</taxon>
        <taxon>Pseudomonadati</taxon>
        <taxon>Pseudomonadota</taxon>
        <taxon>Gammaproteobacteria</taxon>
        <taxon>Lysobacterales</taxon>
        <taxon>Lysobacteraceae</taxon>
        <taxon>Stenotrophomonas</taxon>
    </lineage>
</organism>
<dbReference type="Proteomes" id="UP000036890">
    <property type="component" value="Unassembled WGS sequence"/>
</dbReference>
<reference evidence="2 3" key="1">
    <citation type="journal article" date="2012" name="J. Bacteriol.">
        <title>Genome sequence of a novel nicotine-degrading strain, Pseudomonas geniculata N1.</title>
        <authorList>
            <person name="Tang H."/>
            <person name="Yu H."/>
            <person name="Tai C."/>
            <person name="Huang K."/>
            <person name="Liu Y."/>
            <person name="Wang L."/>
            <person name="Yao Y."/>
            <person name="Wu G."/>
            <person name="Xu P."/>
        </authorList>
    </citation>
    <scope>NUCLEOTIDE SEQUENCE [LARGE SCALE GENOMIC DNA]</scope>
    <source>
        <strain evidence="2 3">N1</strain>
    </source>
</reference>
<evidence type="ECO:0000256" key="1">
    <source>
        <dbReference type="SAM" id="MobiDB-lite"/>
    </source>
</evidence>
<protein>
    <submittedName>
        <fullName evidence="2">Uncharacterized protein</fullName>
    </submittedName>
</protein>
<sequence>MNPEEWRFQSERSAGSLRAGTGLVTVEEAAHYCGVSNSQFRKNAMGYGLTPRRFMGKQLYEKAALYAAIEGAEEWQRFDSTGAAARPTSTGRKAASASQVHWGT</sequence>
<evidence type="ECO:0000313" key="2">
    <source>
        <dbReference type="EMBL" id="KOE99864.1"/>
    </source>
</evidence>
<name>A0A0L8ACJ2_9GAMM</name>
<dbReference type="REBASE" id="49552">
    <property type="entry name" value="M.PgeN1ORFBP"/>
</dbReference>
<dbReference type="EMBL" id="AJLO02000016">
    <property type="protein sequence ID" value="KOE99864.1"/>
    <property type="molecule type" value="Genomic_DNA"/>
</dbReference>
<proteinExistence type="predicted"/>
<evidence type="ECO:0000313" key="3">
    <source>
        <dbReference type="Proteomes" id="UP000036890"/>
    </source>
</evidence>
<gene>
    <name evidence="2" type="ORF">W7K_08025</name>
</gene>
<feature type="region of interest" description="Disordered" evidence="1">
    <location>
        <begin position="80"/>
        <end position="104"/>
    </location>
</feature>
<feature type="compositionally biased region" description="Polar residues" evidence="1">
    <location>
        <begin position="87"/>
        <end position="104"/>
    </location>
</feature>